<evidence type="ECO:0008006" key="4">
    <source>
        <dbReference type="Google" id="ProtNLM"/>
    </source>
</evidence>
<protein>
    <recommendedName>
        <fullName evidence="4">Tetratricopeptide repeat-containing protein</fullName>
    </recommendedName>
</protein>
<dbReference type="RefSeq" id="WP_005394479.1">
    <property type="nucleotide sequence ID" value="NZ_CP069534.1"/>
</dbReference>
<sequence length="225" mass="25365">MVQNCNPADDAAKLQKLLLAKDYAGAKALCDLMDRRIGQYNKLSQLHLLIAHSRALIAANQDDRDSAIKYFTESCVLSPFFEDYETRRNEEQILALFSGMDGDWKRSQYFMKVSAQWDIEAGNFSDAAMKYLSITDLYAMSNQPTEAKDAFDKAEALIGHRGNEDYRTKRQKMISAFPHILTDSQTREEAKPTSDYPAFPSPAADRGLSGTSDERPQCPPLPHDK</sequence>
<gene>
    <name evidence="2" type="ORF">I6J21_12695</name>
</gene>
<proteinExistence type="predicted"/>
<reference evidence="2" key="1">
    <citation type="submission" date="2021-02" db="EMBL/GenBank/DDBJ databases">
        <title>FDA dAtabase for Regulatory Grade micrObial Sequences (FDA-ARGOS): Supporting development and validation of Infectious Disease Dx tests.</title>
        <authorList>
            <person name="Sproer C."/>
            <person name="Gronow S."/>
            <person name="Severitt S."/>
            <person name="Schroder I."/>
            <person name="Tallon L."/>
            <person name="Sadzewicz L."/>
            <person name="Zhao X."/>
            <person name="Boylan J."/>
            <person name="Ott S."/>
            <person name="Bowen H."/>
            <person name="Vavikolanu K."/>
            <person name="Mehta A."/>
            <person name="Aluvathingal J."/>
            <person name="Nadendla S."/>
            <person name="Lowell S."/>
            <person name="Myers T."/>
            <person name="Yan Y."/>
            <person name="Sichtig H."/>
        </authorList>
    </citation>
    <scope>NUCLEOTIDE SEQUENCE</scope>
    <source>
        <strain evidence="2">FDAARGOS_1191</strain>
    </source>
</reference>
<organism evidence="2 3">
    <name type="scientific">Corynebacterium glucuronolyticum</name>
    <dbReference type="NCBI Taxonomy" id="39791"/>
    <lineage>
        <taxon>Bacteria</taxon>
        <taxon>Bacillati</taxon>
        <taxon>Actinomycetota</taxon>
        <taxon>Actinomycetes</taxon>
        <taxon>Mycobacteriales</taxon>
        <taxon>Corynebacteriaceae</taxon>
        <taxon>Corynebacterium</taxon>
    </lineage>
</organism>
<dbReference type="EMBL" id="CP069534">
    <property type="protein sequence ID" value="QRP70571.1"/>
    <property type="molecule type" value="Genomic_DNA"/>
</dbReference>
<name>A0AAX1L8Z8_9CORY</name>
<evidence type="ECO:0000313" key="2">
    <source>
        <dbReference type="EMBL" id="QRP70571.1"/>
    </source>
</evidence>
<dbReference type="AlphaFoldDB" id="A0AAX1L8Z8"/>
<evidence type="ECO:0000313" key="3">
    <source>
        <dbReference type="Proteomes" id="UP000617681"/>
    </source>
</evidence>
<accession>A0AAX1L8Z8</accession>
<feature type="region of interest" description="Disordered" evidence="1">
    <location>
        <begin position="178"/>
        <end position="225"/>
    </location>
</feature>
<evidence type="ECO:0000256" key="1">
    <source>
        <dbReference type="SAM" id="MobiDB-lite"/>
    </source>
</evidence>
<feature type="compositionally biased region" description="Basic and acidic residues" evidence="1">
    <location>
        <begin position="212"/>
        <end position="225"/>
    </location>
</feature>
<dbReference type="Proteomes" id="UP000617681">
    <property type="component" value="Chromosome"/>
</dbReference>